<sequence length="50" mass="5660">MISFMVPESLEAERLIVLQEEPVEKLARMIQMMLSPLQEGVMLDLGKATI</sequence>
<dbReference type="Proteomes" id="UP000712600">
    <property type="component" value="Unassembled WGS sequence"/>
</dbReference>
<proteinExistence type="predicted"/>
<protein>
    <submittedName>
        <fullName evidence="1">Uncharacterized protein</fullName>
    </submittedName>
</protein>
<dbReference type="AlphaFoldDB" id="A0A3N6S287"/>
<accession>A0A3N6S287</accession>
<evidence type="ECO:0000313" key="2">
    <source>
        <dbReference type="Proteomes" id="UP000712600"/>
    </source>
</evidence>
<organism evidence="1 2">
    <name type="scientific">Brassica cretica</name>
    <name type="common">Mustard</name>
    <dbReference type="NCBI Taxonomy" id="69181"/>
    <lineage>
        <taxon>Eukaryota</taxon>
        <taxon>Viridiplantae</taxon>
        <taxon>Streptophyta</taxon>
        <taxon>Embryophyta</taxon>
        <taxon>Tracheophyta</taxon>
        <taxon>Spermatophyta</taxon>
        <taxon>Magnoliopsida</taxon>
        <taxon>eudicotyledons</taxon>
        <taxon>Gunneridae</taxon>
        <taxon>Pentapetalae</taxon>
        <taxon>rosids</taxon>
        <taxon>malvids</taxon>
        <taxon>Brassicales</taxon>
        <taxon>Brassicaceae</taxon>
        <taxon>Brassiceae</taxon>
        <taxon>Brassica</taxon>
    </lineage>
</organism>
<reference evidence="1" key="1">
    <citation type="submission" date="2019-12" db="EMBL/GenBank/DDBJ databases">
        <title>Genome sequencing and annotation of Brassica cretica.</title>
        <authorList>
            <person name="Studholme D.J."/>
            <person name="Sarris P."/>
        </authorList>
    </citation>
    <scope>NUCLEOTIDE SEQUENCE</scope>
    <source>
        <strain evidence="1">PFS-109/04</strain>
        <tissue evidence="1">Leaf</tissue>
    </source>
</reference>
<comment type="caution">
    <text evidence="1">The sequence shown here is derived from an EMBL/GenBank/DDBJ whole genome shotgun (WGS) entry which is preliminary data.</text>
</comment>
<dbReference type="EMBL" id="QGKX02000996">
    <property type="protein sequence ID" value="KAF3558673.1"/>
    <property type="molecule type" value="Genomic_DNA"/>
</dbReference>
<name>A0A3N6S287_BRACR</name>
<gene>
    <name evidence="1" type="ORF">F2Q69_00014241</name>
</gene>
<evidence type="ECO:0000313" key="1">
    <source>
        <dbReference type="EMBL" id="KAF3558673.1"/>
    </source>
</evidence>